<dbReference type="EMBL" id="CP025746">
    <property type="protein sequence ID" value="QAA32251.1"/>
    <property type="molecule type" value="Genomic_DNA"/>
</dbReference>
<feature type="domain" description="Methyltransferase" evidence="3">
    <location>
        <begin position="45"/>
        <end position="135"/>
    </location>
</feature>
<dbReference type="PANTHER" id="PTHR44942">
    <property type="entry name" value="METHYLTRANSF_11 DOMAIN-CONTAINING PROTEIN"/>
    <property type="match status" value="1"/>
</dbReference>
<dbReference type="AlphaFoldDB" id="A0A410DT82"/>
<dbReference type="CDD" id="cd02440">
    <property type="entry name" value="AdoMet_MTases"/>
    <property type="match status" value="1"/>
</dbReference>
<reference evidence="4 5" key="1">
    <citation type="submission" date="2018-01" db="EMBL/GenBank/DDBJ databases">
        <title>Genome Sequencing and Assembly of Anaerobacter polyendosporus strain CT4.</title>
        <authorList>
            <person name="Tachaapaikoon C."/>
            <person name="Sutheeworapong S."/>
            <person name="Jenjaroenpun P."/>
            <person name="Wongsurawat T."/>
            <person name="Nookeaw I."/>
            <person name="Cheawchanlertfa P."/>
            <person name="Kosugi A."/>
            <person name="Cheevadhanarak S."/>
            <person name="Ratanakhanokchai K."/>
        </authorList>
    </citation>
    <scope>NUCLEOTIDE SEQUENCE [LARGE SCALE GENOMIC DNA]</scope>
    <source>
        <strain evidence="4 5">CT4</strain>
    </source>
</reference>
<dbReference type="PANTHER" id="PTHR44942:SF4">
    <property type="entry name" value="METHYLTRANSFERASE TYPE 11 DOMAIN-CONTAINING PROTEIN"/>
    <property type="match status" value="1"/>
</dbReference>
<evidence type="ECO:0000256" key="2">
    <source>
        <dbReference type="ARBA" id="ARBA00022679"/>
    </source>
</evidence>
<evidence type="ECO:0000259" key="3">
    <source>
        <dbReference type="Pfam" id="PF13649"/>
    </source>
</evidence>
<dbReference type="InterPro" id="IPR051052">
    <property type="entry name" value="Diverse_substrate_MTase"/>
</dbReference>
<dbReference type="InterPro" id="IPR029063">
    <property type="entry name" value="SAM-dependent_MTases_sf"/>
</dbReference>
<accession>A0A410DT82</accession>
<keyword evidence="5" id="KW-1185">Reference proteome</keyword>
<dbReference type="KEGG" id="cmah:C1I91_11710"/>
<evidence type="ECO:0000313" key="5">
    <source>
        <dbReference type="Proteomes" id="UP000286268"/>
    </source>
</evidence>
<protein>
    <submittedName>
        <fullName evidence="4">Class I SAM-dependent methyltransferase</fullName>
    </submittedName>
</protein>
<name>A0A410DT82_9CLOT</name>
<evidence type="ECO:0000313" key="4">
    <source>
        <dbReference type="EMBL" id="QAA32251.1"/>
    </source>
</evidence>
<gene>
    <name evidence="4" type="ORF">C1I91_11710</name>
</gene>
<dbReference type="OrthoDB" id="9797252at2"/>
<dbReference type="InterPro" id="IPR041698">
    <property type="entry name" value="Methyltransf_25"/>
</dbReference>
<dbReference type="Pfam" id="PF13649">
    <property type="entry name" value="Methyltransf_25"/>
    <property type="match status" value="1"/>
</dbReference>
<keyword evidence="2 4" id="KW-0808">Transferase</keyword>
<dbReference type="Gene3D" id="3.40.50.150">
    <property type="entry name" value="Vaccinia Virus protein VP39"/>
    <property type="match status" value="1"/>
</dbReference>
<dbReference type="GO" id="GO:0032259">
    <property type="term" value="P:methylation"/>
    <property type="evidence" value="ECO:0007669"/>
    <property type="project" value="UniProtKB-KW"/>
</dbReference>
<dbReference type="Proteomes" id="UP000286268">
    <property type="component" value="Chromosome"/>
</dbReference>
<sequence>MATIEGLETTFNDMYAEYDKWRPTYVAELYEDIFQYKEINSSSKVLEVGIGTGQATLPILQKGCSITAIELGDKLAEYTKQKFSNYKNLNVENTSFQDYQCPPNSYDMIYSATAFHWIPEELGYTRVYEMLKSGGIFARFANHSYKDKGREEMHLAMQEVYSQYMPSNVLGPEYSEEKCKKRAEISRKYGFVDIKYKLYHRTRTFSSQEYINFIGTYSEYIAMEKTEREEFFNKLKDVIDSYGGKITVYDTLDLQLARKP</sequence>
<keyword evidence="1 4" id="KW-0489">Methyltransferase</keyword>
<organism evidence="4 5">
    <name type="scientific">Clostridium manihotivorum</name>
    <dbReference type="NCBI Taxonomy" id="2320868"/>
    <lineage>
        <taxon>Bacteria</taxon>
        <taxon>Bacillati</taxon>
        <taxon>Bacillota</taxon>
        <taxon>Clostridia</taxon>
        <taxon>Eubacteriales</taxon>
        <taxon>Clostridiaceae</taxon>
        <taxon>Clostridium</taxon>
    </lineage>
</organism>
<dbReference type="SUPFAM" id="SSF53335">
    <property type="entry name" value="S-adenosyl-L-methionine-dependent methyltransferases"/>
    <property type="match status" value="1"/>
</dbReference>
<evidence type="ECO:0000256" key="1">
    <source>
        <dbReference type="ARBA" id="ARBA00022603"/>
    </source>
</evidence>
<proteinExistence type="predicted"/>
<dbReference type="GO" id="GO:0008168">
    <property type="term" value="F:methyltransferase activity"/>
    <property type="evidence" value="ECO:0007669"/>
    <property type="project" value="UniProtKB-KW"/>
</dbReference>
<dbReference type="RefSeq" id="WP_128213040.1">
    <property type="nucleotide sequence ID" value="NZ_CP025746.1"/>
</dbReference>